<protein>
    <submittedName>
        <fullName evidence="1">Uncharacterized protein</fullName>
    </submittedName>
</protein>
<organism evidence="1 2">
    <name type="scientific">Thermococcus pacificus</name>
    <dbReference type="NCBI Taxonomy" id="71998"/>
    <lineage>
        <taxon>Archaea</taxon>
        <taxon>Methanobacteriati</taxon>
        <taxon>Methanobacteriota</taxon>
        <taxon>Thermococci</taxon>
        <taxon>Thermococcales</taxon>
        <taxon>Thermococcaceae</taxon>
        <taxon>Thermococcus</taxon>
    </lineage>
</organism>
<gene>
    <name evidence="1" type="ORF">A3L08_01180</name>
</gene>
<dbReference type="KEGG" id="tpaf:A3L08_01180"/>
<dbReference type="GeneID" id="33314840"/>
<evidence type="ECO:0000313" key="2">
    <source>
        <dbReference type="Proteomes" id="UP000197418"/>
    </source>
</evidence>
<keyword evidence="2" id="KW-1185">Reference proteome</keyword>
<reference evidence="1 2" key="1">
    <citation type="submission" date="2016-04" db="EMBL/GenBank/DDBJ databases">
        <title>Complete genome sequence of Thermococcus pacificus type strain P4.</title>
        <authorList>
            <person name="Oger P.M."/>
        </authorList>
    </citation>
    <scope>NUCLEOTIDE SEQUENCE [LARGE SCALE GENOMIC DNA]</scope>
    <source>
        <strain evidence="1 2">P-4</strain>
    </source>
</reference>
<name>A0A218P5I7_9EURY</name>
<sequence>MRRTVLLALTIALMLPVSGCIGGPAGTATEPTESRNIHPGYGEFNAGNVLIGDGEVMMDHYGLVIPVNRTAILKGIIFAREYRVSSGNGSDTTGYYGGKVELKAYLADIFVQYAWKALESGLKPVSELEVEITPETVEVKPGKNEAFEVKIDTSEVTLGKTYYLYIVAFGGDGWKGWAVVEVITEETTVTKETEND</sequence>
<proteinExistence type="predicted"/>
<accession>A0A218P5I7</accession>
<dbReference type="OrthoDB" id="97284at2157"/>
<dbReference type="EMBL" id="CP015102">
    <property type="protein sequence ID" value="ASJ06039.1"/>
    <property type="molecule type" value="Genomic_DNA"/>
</dbReference>
<dbReference type="AlphaFoldDB" id="A0A218P5I7"/>
<dbReference type="RefSeq" id="WP_088853301.1">
    <property type="nucleotide sequence ID" value="NZ_CP015102.1"/>
</dbReference>
<dbReference type="Proteomes" id="UP000197418">
    <property type="component" value="Chromosome"/>
</dbReference>
<evidence type="ECO:0000313" key="1">
    <source>
        <dbReference type="EMBL" id="ASJ06039.1"/>
    </source>
</evidence>